<dbReference type="PROSITE" id="PS51375">
    <property type="entry name" value="PPR"/>
    <property type="match status" value="4"/>
</dbReference>
<evidence type="ECO:0000256" key="3">
    <source>
        <dbReference type="ARBA" id="ARBA00022528"/>
    </source>
</evidence>
<dbReference type="InterPro" id="IPR011990">
    <property type="entry name" value="TPR-like_helical_dom_sf"/>
</dbReference>
<organism evidence="8 9">
    <name type="scientific">Thlaspi arvense</name>
    <name type="common">Field penny-cress</name>
    <dbReference type="NCBI Taxonomy" id="13288"/>
    <lineage>
        <taxon>Eukaryota</taxon>
        <taxon>Viridiplantae</taxon>
        <taxon>Streptophyta</taxon>
        <taxon>Embryophyta</taxon>
        <taxon>Tracheophyta</taxon>
        <taxon>Spermatophyta</taxon>
        <taxon>Magnoliopsida</taxon>
        <taxon>eudicotyledons</taxon>
        <taxon>Gunneridae</taxon>
        <taxon>Pentapetalae</taxon>
        <taxon>rosids</taxon>
        <taxon>malvids</taxon>
        <taxon>Brassicales</taxon>
        <taxon>Brassicaceae</taxon>
        <taxon>Thlaspideae</taxon>
        <taxon>Thlaspi</taxon>
    </lineage>
</organism>
<evidence type="ECO:0000256" key="4">
    <source>
        <dbReference type="ARBA" id="ARBA00022640"/>
    </source>
</evidence>
<dbReference type="FunFam" id="1.25.40.10:FF:000395">
    <property type="entry name" value="Pentatricopeptide repeat-containing protein chloroplastic"/>
    <property type="match status" value="1"/>
</dbReference>
<dbReference type="EMBL" id="OU466857">
    <property type="protein sequence ID" value="CAH2038283.1"/>
    <property type="molecule type" value="Genomic_DNA"/>
</dbReference>
<dbReference type="GO" id="GO:0003723">
    <property type="term" value="F:RNA binding"/>
    <property type="evidence" value="ECO:0007669"/>
    <property type="project" value="InterPro"/>
</dbReference>
<feature type="repeat" description="PPR" evidence="7">
    <location>
        <begin position="204"/>
        <end position="238"/>
    </location>
</feature>
<dbReference type="Gene3D" id="1.25.40.10">
    <property type="entry name" value="Tetratricopeptide repeat domain"/>
    <property type="match status" value="3"/>
</dbReference>
<dbReference type="AlphaFoldDB" id="A0AAU9RCS7"/>
<dbReference type="FunFam" id="1.25.40.10:FF:000031">
    <property type="entry name" value="Pentatricopeptide repeat-containing protein mitochondrial"/>
    <property type="match status" value="1"/>
</dbReference>
<keyword evidence="3" id="KW-0150">Chloroplast</keyword>
<dbReference type="InterPro" id="IPR046960">
    <property type="entry name" value="PPR_At4g14850-like_plant"/>
</dbReference>
<evidence type="ECO:0000256" key="7">
    <source>
        <dbReference type="PROSITE-ProRule" id="PRU00708"/>
    </source>
</evidence>
<dbReference type="FunFam" id="1.25.40.10:FF:001326">
    <property type="entry name" value="Pentatricopeptide repeat-containing protein"/>
    <property type="match status" value="1"/>
</dbReference>
<evidence type="ECO:0000256" key="1">
    <source>
        <dbReference type="ARBA" id="ARBA00004229"/>
    </source>
</evidence>
<keyword evidence="9" id="KW-1185">Reference proteome</keyword>
<dbReference type="Pfam" id="PF01535">
    <property type="entry name" value="PPR"/>
    <property type="match status" value="1"/>
</dbReference>
<comment type="subcellular location">
    <subcellularLocation>
        <location evidence="1">Plastid</location>
        <location evidence="1">Chloroplast</location>
    </subcellularLocation>
</comment>
<evidence type="ECO:0000256" key="2">
    <source>
        <dbReference type="ARBA" id="ARBA00006643"/>
    </source>
</evidence>
<dbReference type="InterPro" id="IPR002885">
    <property type="entry name" value="PPR_rpt"/>
</dbReference>
<dbReference type="Pfam" id="PF13812">
    <property type="entry name" value="PPR_3"/>
    <property type="match status" value="1"/>
</dbReference>
<dbReference type="PANTHER" id="PTHR47926">
    <property type="entry name" value="PENTATRICOPEPTIDE REPEAT-CONTAINING PROTEIN"/>
    <property type="match status" value="1"/>
</dbReference>
<evidence type="ECO:0000256" key="6">
    <source>
        <dbReference type="ARBA" id="ARBA00022946"/>
    </source>
</evidence>
<feature type="repeat" description="PPR" evidence="7">
    <location>
        <begin position="305"/>
        <end position="339"/>
    </location>
</feature>
<gene>
    <name evidence="8" type="ORF">TAV2_LOCUS1751</name>
</gene>
<evidence type="ECO:0008006" key="10">
    <source>
        <dbReference type="Google" id="ProtNLM"/>
    </source>
</evidence>
<comment type="similarity">
    <text evidence="2">Belongs to the PPR family. PCMP-H subfamily.</text>
</comment>
<dbReference type="Proteomes" id="UP000836841">
    <property type="component" value="Chromosome 1"/>
</dbReference>
<name>A0AAU9RCS7_THLAR</name>
<dbReference type="Pfam" id="PF13041">
    <property type="entry name" value="PPR_2"/>
    <property type="match status" value="2"/>
</dbReference>
<evidence type="ECO:0000313" key="8">
    <source>
        <dbReference type="EMBL" id="CAH2038283.1"/>
    </source>
</evidence>
<evidence type="ECO:0000313" key="9">
    <source>
        <dbReference type="Proteomes" id="UP000836841"/>
    </source>
</evidence>
<keyword evidence="6" id="KW-0809">Transit peptide</keyword>
<keyword evidence="4" id="KW-0934">Plastid</keyword>
<feature type="repeat" description="PPR" evidence="7">
    <location>
        <begin position="96"/>
        <end position="130"/>
    </location>
</feature>
<feature type="repeat" description="PPR" evidence="7">
    <location>
        <begin position="274"/>
        <end position="304"/>
    </location>
</feature>
<dbReference type="GO" id="GO:0009451">
    <property type="term" value="P:RNA modification"/>
    <property type="evidence" value="ECO:0007669"/>
    <property type="project" value="InterPro"/>
</dbReference>
<sequence>MAVSTVPQIPNSPFSSHHRHILSQRTYIPANVYEHPAALLLERCSSLKDLRHILPLVFKNGLYQEHLFQTKLVSLFCRYGSVVEAARVFDPIDDKLDVLYHTMLKGYAKVSDLDEAVNFFVRMRYDDVEPIVYNFTYLLKVCGDEADLRMGKEIHGIGKEIHGYATRAGFDSLVNISTALVDMYAECGSLKTARLLFDGMLTRNVVSWNSMIDAYVQNENPNEAITVFQKMLDEGVKPTDVSVMGALHACADLGDLERGRFIHKLSVELDLDRNVSVVNSLISMYCKCKEVDTAASMFEKLQTRTLVSWNAMILGFAQNGRPIEALNYFSQMRAWTVKPDTFTYVSVITALAELSVAHHANSVSPFMSFVWKLISVYRVTGPSTETTKLNH</sequence>
<dbReference type="SUPFAM" id="SSF48452">
    <property type="entry name" value="TPR-like"/>
    <property type="match status" value="1"/>
</dbReference>
<protein>
    <recommendedName>
        <fullName evidence="10">Pentatricopeptide repeat-containing protein</fullName>
    </recommendedName>
</protein>
<evidence type="ECO:0000256" key="5">
    <source>
        <dbReference type="ARBA" id="ARBA00022737"/>
    </source>
</evidence>
<proteinExistence type="inferred from homology"/>
<dbReference type="GO" id="GO:0009507">
    <property type="term" value="C:chloroplast"/>
    <property type="evidence" value="ECO:0007669"/>
    <property type="project" value="UniProtKB-SubCell"/>
</dbReference>
<dbReference type="NCBIfam" id="TIGR00756">
    <property type="entry name" value="PPR"/>
    <property type="match status" value="4"/>
</dbReference>
<accession>A0AAU9RCS7</accession>
<reference evidence="8 9" key="1">
    <citation type="submission" date="2022-03" db="EMBL/GenBank/DDBJ databases">
        <authorList>
            <person name="Nunn A."/>
            <person name="Chopra R."/>
            <person name="Nunn A."/>
            <person name="Contreras Garrido A."/>
        </authorList>
    </citation>
    <scope>NUCLEOTIDE SEQUENCE [LARGE SCALE GENOMIC DNA]</scope>
</reference>
<keyword evidence="5" id="KW-0677">Repeat</keyword>